<dbReference type="EMBL" id="ACEO02000018">
    <property type="protein sequence ID" value="EFC50993.1"/>
    <property type="molecule type" value="Genomic_DNA"/>
</dbReference>
<dbReference type="AlphaFoldDB" id="A0A9W5MYB1"/>
<sequence>MSFADITVVGITGADSYTEGTMYAVARSCAELPGSRGLLISPSCPQGLPENIRHQPCRPFGYLEYNLFVLYQLMYYIETDYCLIVQNDGWVLNGQNWQDAYREYDYIGAPLPILLETEADGQFFLKGTDQYLAKQHLIQTSPNLDEPQNGGFSLRSKRLLTMPRQLGLNVEIRPPLPPKDGKIAGMEWLVRLHHEDMFLTAQHRYRLQDLGLKFAPPNIATQFSSEVPFINRMRNVPLEHVFGAHWMGNVVLTGCNRVRFAQLNEDKLETLSRFFRNLGYELE</sequence>
<protein>
    <recommendedName>
        <fullName evidence="1">DUF5672 domain-containing protein</fullName>
    </recommendedName>
</protein>
<reference evidence="2 3" key="1">
    <citation type="submission" date="2010-01" db="EMBL/GenBank/DDBJ databases">
        <authorList>
            <person name="Weinstock G."/>
            <person name="Sodergren E."/>
            <person name="Clifton S."/>
            <person name="Fulton L."/>
            <person name="Fulton B."/>
            <person name="Courtney L."/>
            <person name="Fronick C."/>
            <person name="Harrison M."/>
            <person name="Strong C."/>
            <person name="Farmer C."/>
            <person name="Delahaunty K."/>
            <person name="Markovic C."/>
            <person name="Hall O."/>
            <person name="Minx P."/>
            <person name="Tomlinson C."/>
            <person name="Mitreva M."/>
            <person name="Nelson J."/>
            <person name="Hou S."/>
            <person name="Wollam A."/>
            <person name="Pepin K.H."/>
            <person name="Johnson M."/>
            <person name="Bhonagiri V."/>
            <person name="Nash W.E."/>
            <person name="Warren W."/>
            <person name="Chinwalla A."/>
            <person name="Mardis E.R."/>
            <person name="Wilson R.K."/>
        </authorList>
    </citation>
    <scope>NUCLEOTIDE SEQUENCE [LARGE SCALE GENOMIC DNA]</scope>
    <source>
        <strain evidence="2 3">NJ9703</strain>
    </source>
</reference>
<dbReference type="Proteomes" id="UP000004621">
    <property type="component" value="Unassembled WGS sequence"/>
</dbReference>
<evidence type="ECO:0000259" key="1">
    <source>
        <dbReference type="Pfam" id="PF18922"/>
    </source>
</evidence>
<dbReference type="Pfam" id="PF18922">
    <property type="entry name" value="DUF5672"/>
    <property type="match status" value="1"/>
</dbReference>
<evidence type="ECO:0000313" key="2">
    <source>
        <dbReference type="EMBL" id="EFC50993.1"/>
    </source>
</evidence>
<evidence type="ECO:0000313" key="3">
    <source>
        <dbReference type="Proteomes" id="UP000004621"/>
    </source>
</evidence>
<accession>A0A9W5MYB1</accession>
<name>A0A9W5MYB1_NEISU</name>
<proteinExistence type="predicted"/>
<dbReference type="InterPro" id="IPR043729">
    <property type="entry name" value="DUF5672"/>
</dbReference>
<dbReference type="RefSeq" id="WP_004521075.1">
    <property type="nucleotide sequence ID" value="NZ_ACEO02000018.1"/>
</dbReference>
<organism evidence="2 3">
    <name type="scientific">Neisseria subflava NJ9703</name>
    <dbReference type="NCBI Taxonomy" id="546268"/>
    <lineage>
        <taxon>Bacteria</taxon>
        <taxon>Pseudomonadati</taxon>
        <taxon>Pseudomonadota</taxon>
        <taxon>Betaproteobacteria</taxon>
        <taxon>Neisseriales</taxon>
        <taxon>Neisseriaceae</taxon>
        <taxon>Neisseria</taxon>
    </lineage>
</organism>
<gene>
    <name evidence="2" type="ORF">NEISUBOT_05570</name>
</gene>
<feature type="domain" description="DUF5672" evidence="1">
    <location>
        <begin position="65"/>
        <end position="245"/>
    </location>
</feature>
<comment type="caution">
    <text evidence="2">The sequence shown here is derived from an EMBL/GenBank/DDBJ whole genome shotgun (WGS) entry which is preliminary data.</text>
</comment>